<dbReference type="Gene3D" id="3.90.550.10">
    <property type="entry name" value="Spore Coat Polysaccharide Biosynthesis Protein SpsA, Chain A"/>
    <property type="match status" value="1"/>
</dbReference>
<dbReference type="EMBL" id="BART01038076">
    <property type="protein sequence ID" value="GAH13888.1"/>
    <property type="molecule type" value="Genomic_DNA"/>
</dbReference>
<name>X1EZ69_9ZZZZ</name>
<keyword evidence="6" id="KW-0472">Membrane</keyword>
<keyword evidence="4" id="KW-0328">Glycosyltransferase</keyword>
<evidence type="ECO:0000259" key="7">
    <source>
        <dbReference type="Pfam" id="PF00535"/>
    </source>
</evidence>
<comment type="similarity">
    <text evidence="2">Belongs to the NodC/HAS family.</text>
</comment>
<dbReference type="CDD" id="cd06423">
    <property type="entry name" value="CESA_like"/>
    <property type="match status" value="1"/>
</dbReference>
<dbReference type="InterPro" id="IPR001173">
    <property type="entry name" value="Glyco_trans_2-like"/>
</dbReference>
<feature type="domain" description="Glycosyltransferase 2-like" evidence="7">
    <location>
        <begin position="1"/>
        <end position="130"/>
    </location>
</feature>
<evidence type="ECO:0000256" key="1">
    <source>
        <dbReference type="ARBA" id="ARBA00004236"/>
    </source>
</evidence>
<accession>X1EZ69</accession>
<keyword evidence="3" id="KW-1003">Cell membrane</keyword>
<evidence type="ECO:0000256" key="2">
    <source>
        <dbReference type="ARBA" id="ARBA00006782"/>
    </source>
</evidence>
<dbReference type="AlphaFoldDB" id="X1EZ69"/>
<dbReference type="PANTHER" id="PTHR22913">
    <property type="entry name" value="HYALURONAN SYNTHASE"/>
    <property type="match status" value="1"/>
</dbReference>
<comment type="caution">
    <text evidence="8">The sequence shown here is derived from an EMBL/GenBank/DDBJ whole genome shotgun (WGS) entry which is preliminary data.</text>
</comment>
<feature type="non-terminal residue" evidence="8">
    <location>
        <position position="1"/>
    </location>
</feature>
<dbReference type="GO" id="GO:0030213">
    <property type="term" value="P:hyaluronan biosynthetic process"/>
    <property type="evidence" value="ECO:0007669"/>
    <property type="project" value="TreeGrafter"/>
</dbReference>
<dbReference type="GO" id="GO:0005886">
    <property type="term" value="C:plasma membrane"/>
    <property type="evidence" value="ECO:0007669"/>
    <property type="project" value="UniProtKB-SubCell"/>
</dbReference>
<sequence length="140" mass="15725">DGSTDGTLEVLKKMKKEHQSLSVYDWTENQGKRWGMAAGFVSSKSDIVIQLDSDSYIDPKTLRDLVAPFKNEKVSAVCAYGEPKNADSNVITRMQAAYYFMSFRILKAAESSFDTVFCCSGCCSAYRKKDVMPIIYDWLA</sequence>
<comment type="subcellular location">
    <subcellularLocation>
        <location evidence="1">Cell membrane</location>
    </subcellularLocation>
</comment>
<dbReference type="GO" id="GO:0085029">
    <property type="term" value="P:extracellular matrix assembly"/>
    <property type="evidence" value="ECO:0007669"/>
    <property type="project" value="TreeGrafter"/>
</dbReference>
<evidence type="ECO:0000313" key="8">
    <source>
        <dbReference type="EMBL" id="GAH13888.1"/>
    </source>
</evidence>
<dbReference type="InterPro" id="IPR029044">
    <property type="entry name" value="Nucleotide-diphossugar_trans"/>
</dbReference>
<dbReference type="Pfam" id="PF00535">
    <property type="entry name" value="Glycos_transf_2"/>
    <property type="match status" value="1"/>
</dbReference>
<dbReference type="GO" id="GO:0050501">
    <property type="term" value="F:hyaluronan synthase activity"/>
    <property type="evidence" value="ECO:0007669"/>
    <property type="project" value="TreeGrafter"/>
</dbReference>
<feature type="non-terminal residue" evidence="8">
    <location>
        <position position="140"/>
    </location>
</feature>
<protein>
    <recommendedName>
        <fullName evidence="7">Glycosyltransferase 2-like domain-containing protein</fullName>
    </recommendedName>
</protein>
<evidence type="ECO:0000256" key="5">
    <source>
        <dbReference type="ARBA" id="ARBA00022679"/>
    </source>
</evidence>
<organism evidence="8">
    <name type="scientific">marine sediment metagenome</name>
    <dbReference type="NCBI Taxonomy" id="412755"/>
    <lineage>
        <taxon>unclassified sequences</taxon>
        <taxon>metagenomes</taxon>
        <taxon>ecological metagenomes</taxon>
    </lineage>
</organism>
<reference evidence="8" key="1">
    <citation type="journal article" date="2014" name="Front. Microbiol.">
        <title>High frequency of phylogenetically diverse reductive dehalogenase-homologous genes in deep subseafloor sedimentary metagenomes.</title>
        <authorList>
            <person name="Kawai M."/>
            <person name="Futagami T."/>
            <person name="Toyoda A."/>
            <person name="Takaki Y."/>
            <person name="Nishi S."/>
            <person name="Hori S."/>
            <person name="Arai W."/>
            <person name="Tsubouchi T."/>
            <person name="Morono Y."/>
            <person name="Uchiyama I."/>
            <person name="Ito T."/>
            <person name="Fujiyama A."/>
            <person name="Inagaki F."/>
            <person name="Takami H."/>
        </authorList>
    </citation>
    <scope>NUCLEOTIDE SEQUENCE</scope>
    <source>
        <strain evidence="8">Expedition CK06-06</strain>
    </source>
</reference>
<gene>
    <name evidence="8" type="ORF">S01H4_63357</name>
</gene>
<evidence type="ECO:0000256" key="4">
    <source>
        <dbReference type="ARBA" id="ARBA00022676"/>
    </source>
</evidence>
<evidence type="ECO:0000256" key="6">
    <source>
        <dbReference type="ARBA" id="ARBA00023136"/>
    </source>
</evidence>
<dbReference type="SUPFAM" id="SSF53448">
    <property type="entry name" value="Nucleotide-diphospho-sugar transferases"/>
    <property type="match status" value="1"/>
</dbReference>
<dbReference type="PANTHER" id="PTHR22913:SF12">
    <property type="entry name" value="MANNURONAN SYNTHASE"/>
    <property type="match status" value="1"/>
</dbReference>
<proteinExistence type="inferred from homology"/>
<keyword evidence="5" id="KW-0808">Transferase</keyword>
<evidence type="ECO:0000256" key="3">
    <source>
        <dbReference type="ARBA" id="ARBA00022475"/>
    </source>
</evidence>